<dbReference type="AlphaFoldDB" id="A0A8H8UE96"/>
<dbReference type="Proteomes" id="UP000443090">
    <property type="component" value="Unassembled WGS sequence"/>
</dbReference>
<reference evidence="6 7" key="1">
    <citation type="submission" date="2018-05" db="EMBL/GenBank/DDBJ databases">
        <title>Genome sequencing and assembly of the regulated plant pathogen Lachnellula willkommii and related sister species for the development of diagnostic species identification markers.</title>
        <authorList>
            <person name="Giroux E."/>
            <person name="Bilodeau G."/>
        </authorList>
    </citation>
    <scope>NUCLEOTIDE SEQUENCE [LARGE SCALE GENOMIC DNA]</scope>
    <source>
        <strain evidence="6 7">CBS 160.35</strain>
    </source>
</reference>
<dbReference type="FunFam" id="3.40.50.720:FF:000084">
    <property type="entry name" value="Short-chain dehydrogenase reductase"/>
    <property type="match status" value="1"/>
</dbReference>
<comment type="similarity">
    <text evidence="1">Belongs to the short-chain dehydrogenases/reductases (SDR) family.</text>
</comment>
<feature type="domain" description="Ketoreductase" evidence="5">
    <location>
        <begin position="8"/>
        <end position="197"/>
    </location>
</feature>
<name>A0A8H8UE96_9HELO</name>
<dbReference type="GO" id="GO:0009688">
    <property type="term" value="P:abscisic acid biosynthetic process"/>
    <property type="evidence" value="ECO:0007669"/>
    <property type="project" value="UniProtKB-ARBA"/>
</dbReference>
<dbReference type="InterPro" id="IPR057326">
    <property type="entry name" value="KR_dom"/>
</dbReference>
<gene>
    <name evidence="6" type="primary">fabG_3</name>
    <name evidence="6" type="ORF">LOCC1_G005156</name>
</gene>
<dbReference type="Gene3D" id="3.40.50.720">
    <property type="entry name" value="NAD(P)-binding Rossmann-like Domain"/>
    <property type="match status" value="1"/>
</dbReference>
<accession>A0A8H8UE96</accession>
<dbReference type="PANTHER" id="PTHR42879">
    <property type="entry name" value="3-OXOACYL-(ACYL-CARRIER-PROTEIN) REDUCTASE"/>
    <property type="match status" value="1"/>
</dbReference>
<evidence type="ECO:0000256" key="1">
    <source>
        <dbReference type="ARBA" id="ARBA00006484"/>
    </source>
</evidence>
<dbReference type="PRINTS" id="PR00080">
    <property type="entry name" value="SDRFAMILY"/>
</dbReference>
<dbReference type="PRINTS" id="PR00081">
    <property type="entry name" value="GDHRDH"/>
</dbReference>
<dbReference type="SUPFAM" id="SSF51735">
    <property type="entry name" value="NAD(P)-binding Rossmann-fold domains"/>
    <property type="match status" value="1"/>
</dbReference>
<evidence type="ECO:0000256" key="2">
    <source>
        <dbReference type="ARBA" id="ARBA00012948"/>
    </source>
</evidence>
<dbReference type="PROSITE" id="PS00061">
    <property type="entry name" value="ADH_SHORT"/>
    <property type="match status" value="1"/>
</dbReference>
<keyword evidence="3" id="KW-0521">NADP</keyword>
<dbReference type="OrthoDB" id="47007at2759"/>
<dbReference type="Pfam" id="PF13561">
    <property type="entry name" value="adh_short_C2"/>
    <property type="match status" value="1"/>
</dbReference>
<proteinExistence type="inferred from homology"/>
<dbReference type="InterPro" id="IPR020904">
    <property type="entry name" value="Sc_DH/Rdtase_CS"/>
</dbReference>
<dbReference type="EMBL" id="QGMI01000233">
    <property type="protein sequence ID" value="TVY44462.1"/>
    <property type="molecule type" value="Genomic_DNA"/>
</dbReference>
<dbReference type="InterPro" id="IPR036291">
    <property type="entry name" value="NAD(P)-bd_dom_sf"/>
</dbReference>
<sequence>MAKNLQGLSAIVTGGSRGIGAGIALELASRGANVLITYQSASSQAEEVASKIKALGSDALIVQAAGSDKEAPSRIVRAAVEKWSHIDIIINNAGAGDDCLLKDMTYEMWDKIMNTNVRLATFVVKESMPHLGKAPRIVNISSVIGRMGGAYATAYCASKAALEGVTKVWAAELGQSHNATVNCVNPGPVGTDMWLRDTGAEVLAEWDVKMKETPAAARIGTVDDIAQIVAFLASEGSRWSTGSTVNANGGLCFDEIDVGVPSRCLIAITRFPYHVHTPLMCTLDFEGYAIA</sequence>
<evidence type="ECO:0000313" key="6">
    <source>
        <dbReference type="EMBL" id="TVY44462.1"/>
    </source>
</evidence>
<dbReference type="SMART" id="SM00822">
    <property type="entry name" value="PKS_KR"/>
    <property type="match status" value="1"/>
</dbReference>
<organism evidence="6 7">
    <name type="scientific">Lachnellula occidentalis</name>
    <dbReference type="NCBI Taxonomy" id="215460"/>
    <lineage>
        <taxon>Eukaryota</taxon>
        <taxon>Fungi</taxon>
        <taxon>Dikarya</taxon>
        <taxon>Ascomycota</taxon>
        <taxon>Pezizomycotina</taxon>
        <taxon>Leotiomycetes</taxon>
        <taxon>Helotiales</taxon>
        <taxon>Lachnaceae</taxon>
        <taxon>Lachnellula</taxon>
    </lineage>
</organism>
<comment type="catalytic activity">
    <reaction evidence="4">
        <text>a (3R)-hydroxyacyl-[ACP] + NADP(+) = a 3-oxoacyl-[ACP] + NADPH + H(+)</text>
        <dbReference type="Rhea" id="RHEA:17397"/>
        <dbReference type="Rhea" id="RHEA-COMP:9916"/>
        <dbReference type="Rhea" id="RHEA-COMP:9945"/>
        <dbReference type="ChEBI" id="CHEBI:15378"/>
        <dbReference type="ChEBI" id="CHEBI:57783"/>
        <dbReference type="ChEBI" id="CHEBI:58349"/>
        <dbReference type="ChEBI" id="CHEBI:78776"/>
        <dbReference type="ChEBI" id="CHEBI:78827"/>
        <dbReference type="EC" id="1.1.1.100"/>
    </reaction>
</comment>
<dbReference type="InterPro" id="IPR050259">
    <property type="entry name" value="SDR"/>
</dbReference>
<dbReference type="EC" id="1.1.1.100" evidence="2"/>
<evidence type="ECO:0000256" key="3">
    <source>
        <dbReference type="ARBA" id="ARBA00022857"/>
    </source>
</evidence>
<dbReference type="InterPro" id="IPR002347">
    <property type="entry name" value="SDR_fam"/>
</dbReference>
<keyword evidence="7" id="KW-1185">Reference proteome</keyword>
<evidence type="ECO:0000313" key="7">
    <source>
        <dbReference type="Proteomes" id="UP000443090"/>
    </source>
</evidence>
<comment type="caution">
    <text evidence="6">The sequence shown here is derived from an EMBL/GenBank/DDBJ whole genome shotgun (WGS) entry which is preliminary data.</text>
</comment>
<dbReference type="GO" id="GO:0004316">
    <property type="term" value="F:3-oxoacyl-[acyl-carrier-protein] reductase (NADPH) activity"/>
    <property type="evidence" value="ECO:0007669"/>
    <property type="project" value="UniProtKB-EC"/>
</dbReference>
<dbReference type="PANTHER" id="PTHR42879:SF2">
    <property type="entry name" value="3-OXOACYL-[ACYL-CARRIER-PROTEIN] REDUCTASE FABG"/>
    <property type="match status" value="1"/>
</dbReference>
<protein>
    <recommendedName>
        <fullName evidence="2">3-oxoacyl-[acyl-carrier-protein] reductase</fullName>
        <ecNumber evidence="2">1.1.1.100</ecNumber>
    </recommendedName>
</protein>
<evidence type="ECO:0000256" key="4">
    <source>
        <dbReference type="ARBA" id="ARBA00048508"/>
    </source>
</evidence>
<evidence type="ECO:0000259" key="5">
    <source>
        <dbReference type="SMART" id="SM00822"/>
    </source>
</evidence>